<evidence type="ECO:0000313" key="3">
    <source>
        <dbReference type="Proteomes" id="UP001321786"/>
    </source>
</evidence>
<gene>
    <name evidence="2" type="ORF">HLPR_26030</name>
</gene>
<proteinExistence type="predicted"/>
<dbReference type="RefSeq" id="WP_338535868.1">
    <property type="nucleotide sequence ID" value="NZ_AP028654.1"/>
</dbReference>
<reference evidence="2 3" key="1">
    <citation type="submission" date="2023-08" db="EMBL/GenBank/DDBJ databases">
        <title>Helicovermis profunda gen. nov., sp. nov., a novel mesophilic, fermentative bacterium within the Bacillota from a deep-sea hydrothermal vent chimney.</title>
        <authorList>
            <person name="Miyazaki U."/>
            <person name="Mizutani D."/>
            <person name="Hashimoto Y."/>
            <person name="Tame A."/>
            <person name="Sawayama S."/>
            <person name="Miyazaki J."/>
            <person name="Takai K."/>
            <person name="Nakagawa S."/>
        </authorList>
    </citation>
    <scope>NUCLEOTIDE SEQUENCE [LARGE SCALE GENOMIC DNA]</scope>
    <source>
        <strain evidence="2 3">S502</strain>
    </source>
</reference>
<keyword evidence="1" id="KW-0175">Coiled coil</keyword>
<dbReference type="Proteomes" id="UP001321786">
    <property type="component" value="Chromosome"/>
</dbReference>
<dbReference type="KEGG" id="hprf:HLPR_26030"/>
<name>A0AAU9EHH0_9FIRM</name>
<dbReference type="AlphaFoldDB" id="A0AAU9EHH0"/>
<keyword evidence="3" id="KW-1185">Reference proteome</keyword>
<evidence type="ECO:0000313" key="2">
    <source>
        <dbReference type="EMBL" id="BEP30272.1"/>
    </source>
</evidence>
<feature type="coiled-coil region" evidence="1">
    <location>
        <begin position="6"/>
        <end position="74"/>
    </location>
</feature>
<accession>A0AAU9EHH0</accession>
<organism evidence="2 3">
    <name type="scientific">Helicovermis profundi</name>
    <dbReference type="NCBI Taxonomy" id="3065157"/>
    <lineage>
        <taxon>Bacteria</taxon>
        <taxon>Bacillati</taxon>
        <taxon>Bacillota</taxon>
        <taxon>Clostridia</taxon>
        <taxon>Helicovermis</taxon>
    </lineage>
</organism>
<evidence type="ECO:0000256" key="1">
    <source>
        <dbReference type="SAM" id="Coils"/>
    </source>
</evidence>
<protein>
    <submittedName>
        <fullName evidence="2">Uncharacterized protein</fullName>
    </submittedName>
</protein>
<dbReference type="EMBL" id="AP028654">
    <property type="protein sequence ID" value="BEP30272.1"/>
    <property type="molecule type" value="Genomic_DNA"/>
</dbReference>
<sequence>MNSVSIENMLREVMRIDMEATILEKEMVELKAEKEKELRKTLKSMEFKEMKKTRKIAKKKYDQILVDAKEMEEKIFENGKKETEKLELLLSKKSESISKKVFSKLLENYINSEKSKE</sequence>